<dbReference type="EMBL" id="BGPR01164304">
    <property type="protein sequence ID" value="GBM07344.1"/>
    <property type="molecule type" value="Genomic_DNA"/>
</dbReference>
<protein>
    <submittedName>
        <fullName evidence="1">Uncharacterized protein</fullName>
    </submittedName>
</protein>
<gene>
    <name evidence="1" type="ORF">AVEN_58262_1</name>
</gene>
<dbReference type="AlphaFoldDB" id="A0A4Y2CU11"/>
<organism evidence="1 2">
    <name type="scientific">Araneus ventricosus</name>
    <name type="common">Orbweaver spider</name>
    <name type="synonym">Epeira ventricosa</name>
    <dbReference type="NCBI Taxonomy" id="182803"/>
    <lineage>
        <taxon>Eukaryota</taxon>
        <taxon>Metazoa</taxon>
        <taxon>Ecdysozoa</taxon>
        <taxon>Arthropoda</taxon>
        <taxon>Chelicerata</taxon>
        <taxon>Arachnida</taxon>
        <taxon>Araneae</taxon>
        <taxon>Araneomorphae</taxon>
        <taxon>Entelegynae</taxon>
        <taxon>Araneoidea</taxon>
        <taxon>Araneidae</taxon>
        <taxon>Araneus</taxon>
    </lineage>
</organism>
<proteinExistence type="predicted"/>
<comment type="caution">
    <text evidence="1">The sequence shown here is derived from an EMBL/GenBank/DDBJ whole genome shotgun (WGS) entry which is preliminary data.</text>
</comment>
<reference evidence="1 2" key="1">
    <citation type="journal article" date="2019" name="Sci. Rep.">
        <title>Orb-weaving spider Araneus ventricosus genome elucidates the spidroin gene catalogue.</title>
        <authorList>
            <person name="Kono N."/>
            <person name="Nakamura H."/>
            <person name="Ohtoshi R."/>
            <person name="Moran D.A.P."/>
            <person name="Shinohara A."/>
            <person name="Yoshida Y."/>
            <person name="Fujiwara M."/>
            <person name="Mori M."/>
            <person name="Tomita M."/>
            <person name="Arakawa K."/>
        </authorList>
    </citation>
    <scope>NUCLEOTIDE SEQUENCE [LARGE SCALE GENOMIC DNA]</scope>
</reference>
<sequence length="150" mass="16916">MSGCDITSALFNYGKMKFVQTLKNNHDLLKVIEIFKDPDITPENVVDAGNGFLVALNGYPISASDTPSLNTVSYKYYMKSSFDKSSNMTSLPPTEAAAHQHSRRVYKQIQHWLGNKKRPEDRGWERTINGLQPVKTLKLTAPDSILRRIS</sequence>
<dbReference type="Proteomes" id="UP000499080">
    <property type="component" value="Unassembled WGS sequence"/>
</dbReference>
<evidence type="ECO:0000313" key="2">
    <source>
        <dbReference type="Proteomes" id="UP000499080"/>
    </source>
</evidence>
<evidence type="ECO:0000313" key="1">
    <source>
        <dbReference type="EMBL" id="GBM07344.1"/>
    </source>
</evidence>
<dbReference type="OrthoDB" id="6074702at2759"/>
<name>A0A4Y2CU11_ARAVE</name>
<accession>A0A4Y2CU11</accession>
<keyword evidence="2" id="KW-1185">Reference proteome</keyword>